<comment type="caution">
    <text evidence="1">The sequence shown here is derived from an EMBL/GenBank/DDBJ whole genome shotgun (WGS) entry which is preliminary data.</text>
</comment>
<evidence type="ECO:0000313" key="2">
    <source>
        <dbReference type="Proteomes" id="UP001642464"/>
    </source>
</evidence>
<evidence type="ECO:0000313" key="1">
    <source>
        <dbReference type="EMBL" id="CAK8985134.1"/>
    </source>
</evidence>
<reference evidence="1 2" key="1">
    <citation type="submission" date="2024-02" db="EMBL/GenBank/DDBJ databases">
        <authorList>
            <person name="Chen Y."/>
            <person name="Shah S."/>
            <person name="Dougan E. K."/>
            <person name="Thang M."/>
            <person name="Chan C."/>
        </authorList>
    </citation>
    <scope>NUCLEOTIDE SEQUENCE [LARGE SCALE GENOMIC DNA]</scope>
</reference>
<dbReference type="Proteomes" id="UP001642464">
    <property type="component" value="Unassembled WGS sequence"/>
</dbReference>
<dbReference type="EMBL" id="CAXAMM010000001">
    <property type="protein sequence ID" value="CAK8985134.1"/>
    <property type="molecule type" value="Genomic_DNA"/>
</dbReference>
<protein>
    <submittedName>
        <fullName evidence="1">Kelch-like protein 3</fullName>
    </submittedName>
</protein>
<sequence length="238" mass="26665">MATTGGGYASSHVTFCDGYSMHQLTQQLGEREIVKKNPEKSDRITFRGSPCDAFQKGKMAVVSFPGVHGCGWNELTRVSCKHGSKLVTSCVFLPDGNAPGYGEHVPYKKGCHCHHLYGSPQIWGCAWYKEWMEQTRAAHRAGCELVVVRQMDGSLGTSQQGEVRFLDSENMPYSEMKIDEFAAEVVNKPVEVGHRESTNTRPPRRRISTCFGRMAYSNDLLRCPSETRPHLLRPHSIE</sequence>
<gene>
    <name evidence="1" type="ORF">SCF082_LOCUS12</name>
</gene>
<organism evidence="1 2">
    <name type="scientific">Durusdinium trenchii</name>
    <dbReference type="NCBI Taxonomy" id="1381693"/>
    <lineage>
        <taxon>Eukaryota</taxon>
        <taxon>Sar</taxon>
        <taxon>Alveolata</taxon>
        <taxon>Dinophyceae</taxon>
        <taxon>Suessiales</taxon>
        <taxon>Symbiodiniaceae</taxon>
        <taxon>Durusdinium</taxon>
    </lineage>
</organism>
<name>A0ABP0H7A7_9DINO</name>
<proteinExistence type="predicted"/>
<accession>A0ABP0H7A7</accession>
<keyword evidence="2" id="KW-1185">Reference proteome</keyword>